<evidence type="ECO:0000313" key="3">
    <source>
        <dbReference type="Proteomes" id="UP000632273"/>
    </source>
</evidence>
<name>A0ABQ1TSS7_9BACT</name>
<sequence>MSRLLDNGTSDPSFVSAYGPLDSSSGLVSKILVQPDGAIIAAGSFEQVGTNTGISGLVRLLDTNVLRVASSETAARTAAWPVPAHDELHLQLEAKARPQHVSLIDALGKVVHSQAITQPELTVSTAALAAGVYMLRVQYAEGMVTRRIAVQ</sequence>
<evidence type="ECO:0000313" key="2">
    <source>
        <dbReference type="EMBL" id="GGF02617.1"/>
    </source>
</evidence>
<reference evidence="3" key="1">
    <citation type="journal article" date="2019" name="Int. J. Syst. Evol. Microbiol.">
        <title>The Global Catalogue of Microorganisms (GCM) 10K type strain sequencing project: providing services to taxonomists for standard genome sequencing and annotation.</title>
        <authorList>
            <consortium name="The Broad Institute Genomics Platform"/>
            <consortium name="The Broad Institute Genome Sequencing Center for Infectious Disease"/>
            <person name="Wu L."/>
            <person name="Ma J."/>
        </authorList>
    </citation>
    <scope>NUCLEOTIDE SEQUENCE [LARGE SCALE GENOMIC DNA]</scope>
    <source>
        <strain evidence="3">CGMCC 1.15197</strain>
    </source>
</reference>
<dbReference type="Pfam" id="PF18962">
    <property type="entry name" value="Por_Secre_tail"/>
    <property type="match status" value="1"/>
</dbReference>
<evidence type="ECO:0000259" key="1">
    <source>
        <dbReference type="Pfam" id="PF18962"/>
    </source>
</evidence>
<gene>
    <name evidence="2" type="ORF">GCM10011383_11870</name>
</gene>
<dbReference type="EMBL" id="BMHT01000002">
    <property type="protein sequence ID" value="GGF02617.1"/>
    <property type="molecule type" value="Genomic_DNA"/>
</dbReference>
<dbReference type="InterPro" id="IPR026444">
    <property type="entry name" value="Secre_tail"/>
</dbReference>
<dbReference type="Proteomes" id="UP000632273">
    <property type="component" value="Unassembled WGS sequence"/>
</dbReference>
<keyword evidence="3" id="KW-1185">Reference proteome</keyword>
<feature type="domain" description="Secretion system C-terminal sorting" evidence="1">
    <location>
        <begin position="80"/>
        <end position="149"/>
    </location>
</feature>
<accession>A0ABQ1TSS7</accession>
<proteinExistence type="predicted"/>
<comment type="caution">
    <text evidence="2">The sequence shown here is derived from an EMBL/GenBank/DDBJ whole genome shotgun (WGS) entry which is preliminary data.</text>
</comment>
<protein>
    <recommendedName>
        <fullName evidence="1">Secretion system C-terminal sorting domain-containing protein</fullName>
    </recommendedName>
</protein>
<organism evidence="2 3">
    <name type="scientific">Hymenobacter cavernae</name>
    <dbReference type="NCBI Taxonomy" id="2044852"/>
    <lineage>
        <taxon>Bacteria</taxon>
        <taxon>Pseudomonadati</taxon>
        <taxon>Bacteroidota</taxon>
        <taxon>Cytophagia</taxon>
        <taxon>Cytophagales</taxon>
        <taxon>Hymenobacteraceae</taxon>
        <taxon>Hymenobacter</taxon>
    </lineage>
</organism>
<dbReference type="NCBIfam" id="TIGR04183">
    <property type="entry name" value="Por_Secre_tail"/>
    <property type="match status" value="1"/>
</dbReference>